<feature type="compositionally biased region" description="Low complexity" evidence="1">
    <location>
        <begin position="86"/>
        <end position="103"/>
    </location>
</feature>
<gene>
    <name evidence="2" type="ORF">D9619_013296</name>
</gene>
<evidence type="ECO:0000313" key="2">
    <source>
        <dbReference type="EMBL" id="KAF5328430.1"/>
    </source>
</evidence>
<feature type="region of interest" description="Disordered" evidence="1">
    <location>
        <begin position="1"/>
        <end position="109"/>
    </location>
</feature>
<name>A0A8H5BRT9_9AGAR</name>
<organism evidence="2 3">
    <name type="scientific">Psilocybe cf. subviscida</name>
    <dbReference type="NCBI Taxonomy" id="2480587"/>
    <lineage>
        <taxon>Eukaryota</taxon>
        <taxon>Fungi</taxon>
        <taxon>Dikarya</taxon>
        <taxon>Basidiomycota</taxon>
        <taxon>Agaricomycotina</taxon>
        <taxon>Agaricomycetes</taxon>
        <taxon>Agaricomycetidae</taxon>
        <taxon>Agaricales</taxon>
        <taxon>Agaricineae</taxon>
        <taxon>Strophariaceae</taxon>
        <taxon>Psilocybe</taxon>
    </lineage>
</organism>
<dbReference type="EMBL" id="JAACJJ010000004">
    <property type="protein sequence ID" value="KAF5328430.1"/>
    <property type="molecule type" value="Genomic_DNA"/>
</dbReference>
<dbReference type="AlphaFoldDB" id="A0A8H5BRT9"/>
<sequence>MATKTYRTRSQVMTGGSIAAPGVANSAQDKNARDKQVTKAPSPINTEPRKLYSDVAASRPPTPDASTRDISQVPAAPTEHNEATTPNLAPLESSSELSPIQPLCEENGG</sequence>
<accession>A0A8H5BRT9</accession>
<dbReference type="Proteomes" id="UP000567179">
    <property type="component" value="Unassembled WGS sequence"/>
</dbReference>
<reference evidence="2 3" key="1">
    <citation type="journal article" date="2020" name="ISME J.">
        <title>Uncovering the hidden diversity of litter-decomposition mechanisms in mushroom-forming fungi.</title>
        <authorList>
            <person name="Floudas D."/>
            <person name="Bentzer J."/>
            <person name="Ahren D."/>
            <person name="Johansson T."/>
            <person name="Persson P."/>
            <person name="Tunlid A."/>
        </authorList>
    </citation>
    <scope>NUCLEOTIDE SEQUENCE [LARGE SCALE GENOMIC DNA]</scope>
    <source>
        <strain evidence="2 3">CBS 101986</strain>
    </source>
</reference>
<protein>
    <submittedName>
        <fullName evidence="2">Uncharacterized protein</fullName>
    </submittedName>
</protein>
<comment type="caution">
    <text evidence="2">The sequence shown here is derived from an EMBL/GenBank/DDBJ whole genome shotgun (WGS) entry which is preliminary data.</text>
</comment>
<keyword evidence="3" id="KW-1185">Reference proteome</keyword>
<evidence type="ECO:0000256" key="1">
    <source>
        <dbReference type="SAM" id="MobiDB-lite"/>
    </source>
</evidence>
<evidence type="ECO:0000313" key="3">
    <source>
        <dbReference type="Proteomes" id="UP000567179"/>
    </source>
</evidence>
<proteinExistence type="predicted"/>